<proteinExistence type="predicted"/>
<organism evidence="1 2">
    <name type="scientific">Argiope bruennichi</name>
    <name type="common">Wasp spider</name>
    <name type="synonym">Aranea bruennichi</name>
    <dbReference type="NCBI Taxonomy" id="94029"/>
    <lineage>
        <taxon>Eukaryota</taxon>
        <taxon>Metazoa</taxon>
        <taxon>Ecdysozoa</taxon>
        <taxon>Arthropoda</taxon>
        <taxon>Chelicerata</taxon>
        <taxon>Arachnida</taxon>
        <taxon>Araneae</taxon>
        <taxon>Araneomorphae</taxon>
        <taxon>Entelegynae</taxon>
        <taxon>Araneoidea</taxon>
        <taxon>Araneidae</taxon>
        <taxon>Argiope</taxon>
    </lineage>
</organism>
<reference evidence="1" key="2">
    <citation type="submission" date="2020-06" db="EMBL/GenBank/DDBJ databases">
        <authorList>
            <person name="Sheffer M."/>
        </authorList>
    </citation>
    <scope>NUCLEOTIDE SEQUENCE</scope>
</reference>
<protein>
    <submittedName>
        <fullName evidence="1">Uncharacterized protein</fullName>
    </submittedName>
</protein>
<gene>
    <name evidence="1" type="ORF">HNY73_006412</name>
</gene>
<evidence type="ECO:0000313" key="2">
    <source>
        <dbReference type="Proteomes" id="UP000807504"/>
    </source>
</evidence>
<dbReference type="AlphaFoldDB" id="A0A8T0FJZ1"/>
<reference evidence="1" key="1">
    <citation type="journal article" date="2020" name="bioRxiv">
        <title>Chromosome-level reference genome of the European wasp spider Argiope bruennichi: a resource for studies on range expansion and evolutionary adaptation.</title>
        <authorList>
            <person name="Sheffer M.M."/>
            <person name="Hoppe A."/>
            <person name="Krehenwinkel H."/>
            <person name="Uhl G."/>
            <person name="Kuss A.W."/>
            <person name="Jensen L."/>
            <person name="Jensen C."/>
            <person name="Gillespie R.G."/>
            <person name="Hoff K.J."/>
            <person name="Prost S."/>
        </authorList>
    </citation>
    <scope>NUCLEOTIDE SEQUENCE</scope>
</reference>
<accession>A0A8T0FJZ1</accession>
<sequence length="78" mass="9071">MGSVEQLKRDPISFEGTRIWKEQKAPPMTNKFCHRKLVRVMRRIVFRSFAGTGGIFKMGVMTHCSPKERENTNDITQE</sequence>
<dbReference type="EMBL" id="JABXBU010000011">
    <property type="protein sequence ID" value="KAF8791567.1"/>
    <property type="molecule type" value="Genomic_DNA"/>
</dbReference>
<comment type="caution">
    <text evidence="1">The sequence shown here is derived from an EMBL/GenBank/DDBJ whole genome shotgun (WGS) entry which is preliminary data.</text>
</comment>
<evidence type="ECO:0000313" key="1">
    <source>
        <dbReference type="EMBL" id="KAF8791567.1"/>
    </source>
</evidence>
<keyword evidence="2" id="KW-1185">Reference proteome</keyword>
<dbReference type="Proteomes" id="UP000807504">
    <property type="component" value="Unassembled WGS sequence"/>
</dbReference>
<name>A0A8T0FJZ1_ARGBR</name>